<accession>A0ABD2GZ53</accession>
<dbReference type="Proteomes" id="UP001619887">
    <property type="component" value="Unassembled WGS sequence"/>
</dbReference>
<feature type="region of interest" description="Disordered" evidence="2">
    <location>
        <begin position="671"/>
        <end position="692"/>
    </location>
</feature>
<dbReference type="PANTHER" id="PTHR34479">
    <property type="entry name" value="COILED-COIL DOMAIN-CONTAINING PROTEIN 30"/>
    <property type="match status" value="1"/>
</dbReference>
<feature type="coiled-coil region" evidence="1">
    <location>
        <begin position="397"/>
        <end position="424"/>
    </location>
</feature>
<gene>
    <name evidence="3" type="ORF">OYC64_010884</name>
</gene>
<feature type="region of interest" description="Disordered" evidence="2">
    <location>
        <begin position="430"/>
        <end position="461"/>
    </location>
</feature>
<comment type="caution">
    <text evidence="3">The sequence shown here is derived from an EMBL/GenBank/DDBJ whole genome shotgun (WGS) entry which is preliminary data.</text>
</comment>
<feature type="region of interest" description="Disordered" evidence="2">
    <location>
        <begin position="147"/>
        <end position="182"/>
    </location>
</feature>
<dbReference type="EMBL" id="JBIYXZ010002074">
    <property type="protein sequence ID" value="KAL3058826.1"/>
    <property type="molecule type" value="Genomic_DNA"/>
</dbReference>
<dbReference type="PANTHER" id="PTHR34479:SF1">
    <property type="entry name" value="COILED-COIL DOMAIN-CONTAINING PROTEIN 30"/>
    <property type="match status" value="1"/>
</dbReference>
<evidence type="ECO:0008006" key="5">
    <source>
        <dbReference type="Google" id="ProtNLM"/>
    </source>
</evidence>
<dbReference type="AlphaFoldDB" id="A0ABD2GZ53"/>
<reference evidence="3 4" key="1">
    <citation type="journal article" date="2022" name="G3 (Bethesda)">
        <title>Evaluating Illumina-, Nanopore-, and PacBio-based genome assembly strategies with the bald notothen, Trematomus borchgrevinki.</title>
        <authorList>
            <person name="Rayamajhi N."/>
            <person name="Cheng C.C."/>
            <person name="Catchen J.M."/>
        </authorList>
    </citation>
    <scope>NUCLEOTIDE SEQUENCE [LARGE SCALE GENOMIC DNA]</scope>
    <source>
        <strain evidence="3">AGRC-2024</strain>
    </source>
</reference>
<dbReference type="InterPro" id="IPR052825">
    <property type="entry name" value="CCD-Prefoldin_beta-like"/>
</dbReference>
<keyword evidence="1" id="KW-0175">Coiled coil</keyword>
<evidence type="ECO:0000256" key="2">
    <source>
        <dbReference type="SAM" id="MobiDB-lite"/>
    </source>
</evidence>
<feature type="compositionally biased region" description="Polar residues" evidence="2">
    <location>
        <begin position="672"/>
        <end position="683"/>
    </location>
</feature>
<keyword evidence="4" id="KW-1185">Reference proteome</keyword>
<evidence type="ECO:0000313" key="4">
    <source>
        <dbReference type="Proteomes" id="UP001619887"/>
    </source>
</evidence>
<evidence type="ECO:0000313" key="3">
    <source>
        <dbReference type="EMBL" id="KAL3058826.1"/>
    </source>
</evidence>
<name>A0ABD2GZ53_PAGBO</name>
<reference evidence="3 4" key="2">
    <citation type="journal article" date="2024" name="G3 (Bethesda)">
        <title>The genome of the cryopelagic Antarctic bald notothen, Trematomus borchgrevinki.</title>
        <authorList>
            <person name="Rayamajhi N."/>
            <person name="Rivera-Colon A.G."/>
            <person name="Minhas B.F."/>
            <person name="Cheng C.C."/>
            <person name="Catchen J.M."/>
        </authorList>
    </citation>
    <scope>NUCLEOTIDE SEQUENCE [LARGE SCALE GENOMIC DNA]</scope>
    <source>
        <strain evidence="3">AGRC-2024</strain>
    </source>
</reference>
<evidence type="ECO:0000256" key="1">
    <source>
        <dbReference type="SAM" id="Coils"/>
    </source>
</evidence>
<dbReference type="Pfam" id="PF15742">
    <property type="entry name" value="DUF4686"/>
    <property type="match status" value="1"/>
</dbReference>
<feature type="region of interest" description="Disordered" evidence="2">
    <location>
        <begin position="710"/>
        <end position="729"/>
    </location>
</feature>
<dbReference type="InterPro" id="IPR031476">
    <property type="entry name" value="DUF4686"/>
</dbReference>
<organism evidence="3 4">
    <name type="scientific">Pagothenia borchgrevinki</name>
    <name type="common">Bald rockcod</name>
    <name type="synonym">Trematomus borchgrevinki</name>
    <dbReference type="NCBI Taxonomy" id="8213"/>
    <lineage>
        <taxon>Eukaryota</taxon>
        <taxon>Metazoa</taxon>
        <taxon>Chordata</taxon>
        <taxon>Craniata</taxon>
        <taxon>Vertebrata</taxon>
        <taxon>Euteleostomi</taxon>
        <taxon>Actinopterygii</taxon>
        <taxon>Neopterygii</taxon>
        <taxon>Teleostei</taxon>
        <taxon>Neoteleostei</taxon>
        <taxon>Acanthomorphata</taxon>
        <taxon>Eupercaria</taxon>
        <taxon>Perciformes</taxon>
        <taxon>Notothenioidei</taxon>
        <taxon>Nototheniidae</taxon>
        <taxon>Pagothenia</taxon>
    </lineage>
</organism>
<proteinExistence type="predicted"/>
<sequence>MDQPQEEMEQIATWLQEEGLAPDSSKEAQLCLLWSALQRTRSHLNSVTWDLDTQHSQHLAEMAEVRKSLEQIRFFTDHKDVLVHEIQDENDLLKDQMQRLVSLQDSQISEVAKMLYQQGLTELIHSSPSEQVAYLLVERASLLETSQGPSNLMGNGNIPSPLGTGTQPLNTSAHQGATRHSQSPWKRLFGLHKAAQSKHTFIPAEARHLAGSLERECSRLERDLEEGSRRLAMAHNEIRRLTDELESAHLTQRVYEPELQAAQQEVEQLRQEVQKLKKYEMVELRKAKELNDRLDLEIRALRTRVRTLDTEKNSLQQTVVSLQSEEEQQQQGKVNQSDELAKVVLLQREVKLLQSALQEPQINQAKELAGSQETKLNQSKEFCRDLQDKLSTQSKCLLEKESEILSLKQQLETSQNELDNLTATVCTKENHLQEQKLGKPKEADSQHSENTDCQVKDDKELQTQQQLQNKENTLLKESLDYQDAVKALLDSRDECETLKKEICDTLKCLDKERSKKHEMKEKHKVRLCQAKQTCDHETMWRDEKIKSLERELFLCSHSVAKEKEFITRITVENEKLLVERRRLLQQLNGEEHKKKDSYLTASLSKCRVDFLEMENKKLGNRILHMTNQLAVLERSLHFAEVTGTELKNTSNLRHVLKSIPLQASSVMMPETSDIQGCSDSTQNKQRHVTSPPLGFVCGTRSAEMGYMNLTSPQRHSDYTTLSSSKDLSS</sequence>
<feature type="coiled-coil region" evidence="1">
    <location>
        <begin position="210"/>
        <end position="325"/>
    </location>
</feature>
<protein>
    <recommendedName>
        <fullName evidence="5">Coiled-coil domain-containing protein 30-like</fullName>
    </recommendedName>
</protein>